<reference evidence="3 4" key="1">
    <citation type="submission" date="2022-11" db="EMBL/GenBank/DDBJ databases">
        <title>Anaerobic phenanthrene biodegradation by a DNRA strain PheN6.</title>
        <authorList>
            <person name="Zhang Z."/>
        </authorList>
    </citation>
    <scope>NUCLEOTIDE SEQUENCE [LARGE SCALE GENOMIC DNA]</scope>
    <source>
        <strain evidence="3 4">PheN6</strain>
    </source>
</reference>
<dbReference type="RefSeq" id="WP_272462646.1">
    <property type="nucleotide sequence ID" value="NZ_JAPFQL010000051.1"/>
</dbReference>
<evidence type="ECO:0000313" key="4">
    <source>
        <dbReference type="Proteomes" id="UP001150259"/>
    </source>
</evidence>
<gene>
    <name evidence="3" type="ORF">OO014_12455</name>
</gene>
<name>A0ABT5GIU7_9MICO</name>
<dbReference type="Pfam" id="PF07811">
    <property type="entry name" value="TadE"/>
    <property type="match status" value="1"/>
</dbReference>
<dbReference type="InterPro" id="IPR012495">
    <property type="entry name" value="TadE-like_dom"/>
</dbReference>
<accession>A0ABT5GIU7</accession>
<keyword evidence="1" id="KW-0472">Membrane</keyword>
<evidence type="ECO:0000256" key="1">
    <source>
        <dbReference type="SAM" id="Phobius"/>
    </source>
</evidence>
<proteinExistence type="predicted"/>
<feature type="domain" description="TadE-like" evidence="2">
    <location>
        <begin position="16"/>
        <end position="58"/>
    </location>
</feature>
<organism evidence="3 4">
    <name type="scientific">Intrasporangium calvum</name>
    <dbReference type="NCBI Taxonomy" id="53358"/>
    <lineage>
        <taxon>Bacteria</taxon>
        <taxon>Bacillati</taxon>
        <taxon>Actinomycetota</taxon>
        <taxon>Actinomycetes</taxon>
        <taxon>Micrococcales</taxon>
        <taxon>Intrasporangiaceae</taxon>
        <taxon>Intrasporangium</taxon>
    </lineage>
</organism>
<evidence type="ECO:0000259" key="2">
    <source>
        <dbReference type="Pfam" id="PF07811"/>
    </source>
</evidence>
<keyword evidence="4" id="KW-1185">Reference proteome</keyword>
<keyword evidence="1" id="KW-0812">Transmembrane</keyword>
<keyword evidence="1" id="KW-1133">Transmembrane helix</keyword>
<sequence>MTSHRRLCRRARDDRGSAAIEAVIGVPAFLLFVGLIIFAGRVAVAHQAVESATSAAARSASIARTQQAAVADARSAAAANLTEQDIHCVTARVEVDAAGFGAPVGTPAAVTATVSCVVDLADLAVPGVPGTRTVTATMTSPIDTYRER</sequence>
<feature type="transmembrane region" description="Helical" evidence="1">
    <location>
        <begin position="20"/>
        <end position="44"/>
    </location>
</feature>
<dbReference type="Proteomes" id="UP001150259">
    <property type="component" value="Unassembled WGS sequence"/>
</dbReference>
<protein>
    <submittedName>
        <fullName evidence="3">Pilus assembly protein</fullName>
    </submittedName>
</protein>
<dbReference type="EMBL" id="JAPFQL010000051">
    <property type="protein sequence ID" value="MDC5698072.1"/>
    <property type="molecule type" value="Genomic_DNA"/>
</dbReference>
<evidence type="ECO:0000313" key="3">
    <source>
        <dbReference type="EMBL" id="MDC5698072.1"/>
    </source>
</evidence>
<comment type="caution">
    <text evidence="3">The sequence shown here is derived from an EMBL/GenBank/DDBJ whole genome shotgun (WGS) entry which is preliminary data.</text>
</comment>